<keyword evidence="2" id="KW-1185">Reference proteome</keyword>
<organism evidence="1 2">
    <name type="scientific">Rhododendron molle</name>
    <name type="common">Chinese azalea</name>
    <name type="synonym">Azalea mollis</name>
    <dbReference type="NCBI Taxonomy" id="49168"/>
    <lineage>
        <taxon>Eukaryota</taxon>
        <taxon>Viridiplantae</taxon>
        <taxon>Streptophyta</taxon>
        <taxon>Embryophyta</taxon>
        <taxon>Tracheophyta</taxon>
        <taxon>Spermatophyta</taxon>
        <taxon>Magnoliopsida</taxon>
        <taxon>eudicotyledons</taxon>
        <taxon>Gunneridae</taxon>
        <taxon>Pentapetalae</taxon>
        <taxon>asterids</taxon>
        <taxon>Ericales</taxon>
        <taxon>Ericaceae</taxon>
        <taxon>Ericoideae</taxon>
        <taxon>Rhodoreae</taxon>
        <taxon>Rhododendron</taxon>
    </lineage>
</organism>
<dbReference type="Proteomes" id="UP001062846">
    <property type="component" value="Chromosome 4"/>
</dbReference>
<gene>
    <name evidence="1" type="ORF">RHMOL_Rhmol04G0210000</name>
</gene>
<proteinExistence type="predicted"/>
<comment type="caution">
    <text evidence="1">The sequence shown here is derived from an EMBL/GenBank/DDBJ whole genome shotgun (WGS) entry which is preliminary data.</text>
</comment>
<name>A0ACC0P2Q1_RHOML</name>
<reference evidence="1" key="1">
    <citation type="submission" date="2022-02" db="EMBL/GenBank/DDBJ databases">
        <title>Plant Genome Project.</title>
        <authorList>
            <person name="Zhang R.-G."/>
        </authorList>
    </citation>
    <scope>NUCLEOTIDE SEQUENCE</scope>
    <source>
        <strain evidence="1">AT1</strain>
    </source>
</reference>
<dbReference type="EMBL" id="CM046391">
    <property type="protein sequence ID" value="KAI8559880.1"/>
    <property type="molecule type" value="Genomic_DNA"/>
</dbReference>
<evidence type="ECO:0000313" key="1">
    <source>
        <dbReference type="EMBL" id="KAI8559880.1"/>
    </source>
</evidence>
<evidence type="ECO:0000313" key="2">
    <source>
        <dbReference type="Proteomes" id="UP001062846"/>
    </source>
</evidence>
<protein>
    <submittedName>
        <fullName evidence="1">Uncharacterized protein</fullName>
    </submittedName>
</protein>
<sequence length="97" mass="9403">MADHGDGGCGGKVVDRPEDQGGPMAVETVDQGPVETVGNIGTEVAGGGDGEQGGEQEAAGGKEPRAVEAEGRARETPGATGPSAKPLDTGMAAGDSE</sequence>
<accession>A0ACC0P2Q1</accession>